<evidence type="ECO:0000313" key="5">
    <source>
        <dbReference type="Proteomes" id="UP000615989"/>
    </source>
</evidence>
<gene>
    <name evidence="4" type="ORF">GO606_00650</name>
</gene>
<evidence type="ECO:0000256" key="2">
    <source>
        <dbReference type="SAM" id="MobiDB-lite"/>
    </source>
</evidence>
<keyword evidence="3" id="KW-0732">Signal</keyword>
<evidence type="ECO:0000313" key="4">
    <source>
        <dbReference type="EMBL" id="NMG23245.1"/>
    </source>
</evidence>
<keyword evidence="5" id="KW-1185">Reference proteome</keyword>
<reference evidence="4" key="1">
    <citation type="submission" date="2019-12" db="EMBL/GenBank/DDBJ databases">
        <title>Comparative genomics gives insights into the taxonomy of the Azoarcus-Aromatoleum group and reveals separate origins of nif in the plant-associated Azoarcus and non-plant-associated Aromatoleum sub-groups.</title>
        <authorList>
            <person name="Lafos M."/>
            <person name="Maluk M."/>
            <person name="Batista M."/>
            <person name="Junghare M."/>
            <person name="Carmona M."/>
            <person name="Faoro H."/>
            <person name="Cruz L.M."/>
            <person name="Battistoni F."/>
            <person name="De Souza E."/>
            <person name="Pedrosa F."/>
            <person name="Chen W.-M."/>
            <person name="Poole P.S."/>
            <person name="Dixon R.A."/>
            <person name="James E.K."/>
        </authorList>
    </citation>
    <scope>NUCLEOTIDE SEQUENCE</scope>
    <source>
        <strain evidence="4">LuFRes1</strain>
    </source>
</reference>
<feature type="region of interest" description="Disordered" evidence="2">
    <location>
        <begin position="196"/>
        <end position="254"/>
    </location>
</feature>
<organism evidence="4 5">
    <name type="scientific">Aromatoleum anaerobium</name>
    <dbReference type="NCBI Taxonomy" id="182180"/>
    <lineage>
        <taxon>Bacteria</taxon>
        <taxon>Pseudomonadati</taxon>
        <taxon>Pseudomonadota</taxon>
        <taxon>Betaproteobacteria</taxon>
        <taxon>Rhodocyclales</taxon>
        <taxon>Rhodocyclaceae</taxon>
        <taxon>Aromatoleum</taxon>
    </lineage>
</organism>
<keyword evidence="1" id="KW-0802">TPR repeat</keyword>
<dbReference type="EMBL" id="WTVG01000001">
    <property type="protein sequence ID" value="NMG23245.1"/>
    <property type="molecule type" value="Genomic_DNA"/>
</dbReference>
<accession>A0ABX1PFG4</accession>
<feature type="compositionally biased region" description="Low complexity" evidence="2">
    <location>
        <begin position="197"/>
        <end position="234"/>
    </location>
</feature>
<dbReference type="RefSeq" id="WP_169116658.1">
    <property type="nucleotide sequence ID" value="NZ_WTVG02000040.1"/>
</dbReference>
<evidence type="ECO:0008006" key="6">
    <source>
        <dbReference type="Google" id="ProtNLM"/>
    </source>
</evidence>
<feature type="repeat" description="TPR" evidence="1">
    <location>
        <begin position="111"/>
        <end position="144"/>
    </location>
</feature>
<name>A0ABX1PFG4_9RHOO</name>
<proteinExistence type="predicted"/>
<dbReference type="InterPro" id="IPR019734">
    <property type="entry name" value="TPR_rpt"/>
</dbReference>
<dbReference type="Proteomes" id="UP000615989">
    <property type="component" value="Unassembled WGS sequence"/>
</dbReference>
<protein>
    <recommendedName>
        <fullName evidence="6">Tetratricopeptide repeat protein</fullName>
    </recommendedName>
</protein>
<feature type="signal peptide" evidence="3">
    <location>
        <begin position="1"/>
        <end position="18"/>
    </location>
</feature>
<evidence type="ECO:0000256" key="3">
    <source>
        <dbReference type="SAM" id="SignalP"/>
    </source>
</evidence>
<dbReference type="InterPro" id="IPR011990">
    <property type="entry name" value="TPR-like_helical_dom_sf"/>
</dbReference>
<comment type="caution">
    <text evidence="4">The sequence shown here is derived from an EMBL/GenBank/DDBJ whole genome shotgun (WGS) entry which is preliminary data.</text>
</comment>
<dbReference type="PROSITE" id="PS50005">
    <property type="entry name" value="TPR"/>
    <property type="match status" value="1"/>
</dbReference>
<feature type="chain" id="PRO_5045539451" description="Tetratricopeptide repeat protein" evidence="3">
    <location>
        <begin position="19"/>
        <end position="272"/>
    </location>
</feature>
<dbReference type="SUPFAM" id="SSF48452">
    <property type="entry name" value="TPR-like"/>
    <property type="match status" value="1"/>
</dbReference>
<dbReference type="Gene3D" id="1.25.40.10">
    <property type="entry name" value="Tetratricopeptide repeat domain"/>
    <property type="match status" value="1"/>
</dbReference>
<evidence type="ECO:0000256" key="1">
    <source>
        <dbReference type="PROSITE-ProRule" id="PRU00339"/>
    </source>
</evidence>
<sequence length="272" mass="29400">MKRLLIAGLLACPLCATAVEQFSPSAAELRMLPPFCTDRLEKGSGGKNVASAARLGKANYLHIHHYCFAVNFVNRATRAHEKKNRLYNLGLAKNNYLYVINATEPRFWMRPQIYVELGKVLLQLKEAGDAVRLFNEAITFNPAYEPAYHALIDLQRQSGRAKDGLEVATAGLQRIPDSRSLKKAYLELGGKEPFPEPVVKAAPVPPETSSTPEPDPAGTPAGAAVTTAEGAAVTSGLEAPGGSAPAPTSGCRFCPPEEIQRKWEKSFKGGQE</sequence>